<feature type="compositionally biased region" description="Polar residues" evidence="1">
    <location>
        <begin position="171"/>
        <end position="184"/>
    </location>
</feature>
<feature type="compositionally biased region" description="Basic and acidic residues" evidence="1">
    <location>
        <begin position="185"/>
        <end position="212"/>
    </location>
</feature>
<gene>
    <name evidence="2" type="ORF">M3I41_02300</name>
</gene>
<evidence type="ECO:0000256" key="1">
    <source>
        <dbReference type="SAM" id="MobiDB-lite"/>
    </source>
</evidence>
<evidence type="ECO:0000313" key="2">
    <source>
        <dbReference type="EMBL" id="UQF80131.1"/>
    </source>
</evidence>
<dbReference type="Gene3D" id="1.10.101.10">
    <property type="entry name" value="PGBD-like superfamily/PGBD"/>
    <property type="match status" value="1"/>
</dbReference>
<sequence>MRKHKILVSVVILAVFALAIGGTWWLARTMQSPAQRQAAAQPPQQRPVSATVTTGELTDTVTANATISALASTDYQLTLPDGTKHAVVTKAGLASGKQISSGSVLLWINDRPVFAFSGAVPAYRDLRQGDSGTDVLQLQQALASIGYQVEANSKFDDATARALTNLYQDNGSEVNTTTAENSEQGGKDTDQAEKTDKTGTDKTDTDKADKSDSAAGQAGRNQGERDKKAKKQVLLNQSEYLFVPSLEQGRVLTDIPAAGATLSENAKLTIAGQGSQLSAELPAQVSTQIKVGATAWATIGGKKVQLTLSKIEEESDNKQGSKDSANQAGPAASKAQKGIFTASDATLLNSQKIGSTILITIERTPTIRGGFIVPKRAVAAAADGSTSVLKLEGKTWKKISVEELGCVAGQCSVKSTQLRAGDQVRVDQ</sequence>
<accession>A0A9E7DCG1</accession>
<organism evidence="2 3">
    <name type="scientific">Actinomyces graevenitzii</name>
    <dbReference type="NCBI Taxonomy" id="55565"/>
    <lineage>
        <taxon>Bacteria</taxon>
        <taxon>Bacillati</taxon>
        <taxon>Actinomycetota</taxon>
        <taxon>Actinomycetes</taxon>
        <taxon>Actinomycetales</taxon>
        <taxon>Actinomycetaceae</taxon>
        <taxon>Actinomyces</taxon>
    </lineage>
</organism>
<proteinExistence type="predicted"/>
<evidence type="ECO:0008006" key="4">
    <source>
        <dbReference type="Google" id="ProtNLM"/>
    </source>
</evidence>
<dbReference type="InterPro" id="IPR036366">
    <property type="entry name" value="PGBDSf"/>
</dbReference>
<dbReference type="SUPFAM" id="SSF47090">
    <property type="entry name" value="PGBD-like"/>
    <property type="match status" value="1"/>
</dbReference>
<dbReference type="EMBL" id="CP097095">
    <property type="protein sequence ID" value="UQF80131.1"/>
    <property type="molecule type" value="Genomic_DNA"/>
</dbReference>
<dbReference type="AlphaFoldDB" id="A0A9E7DCG1"/>
<evidence type="ECO:0000313" key="3">
    <source>
        <dbReference type="Proteomes" id="UP000830236"/>
    </source>
</evidence>
<dbReference type="KEGG" id="agh:M3I41_02300"/>
<protein>
    <recommendedName>
        <fullName evidence="4">Peptidoglycan binding-like domain-containing protein</fullName>
    </recommendedName>
</protein>
<dbReference type="Proteomes" id="UP000830236">
    <property type="component" value="Chromosome"/>
</dbReference>
<dbReference type="InterPro" id="IPR036365">
    <property type="entry name" value="PGBD-like_sf"/>
</dbReference>
<reference evidence="2" key="1">
    <citation type="submission" date="2022-05" db="EMBL/GenBank/DDBJ databases">
        <title>Using nanopore sequencing to obtain complete genomes from saliva samples.</title>
        <authorList>
            <person name="Baker J.L."/>
        </authorList>
    </citation>
    <scope>NUCLEOTIDE SEQUENCE</scope>
    <source>
        <strain evidence="2">JCVI-JB-Ag32</strain>
    </source>
</reference>
<name>A0A9E7DCG1_9ACTO</name>
<feature type="region of interest" description="Disordered" evidence="1">
    <location>
        <begin position="171"/>
        <end position="230"/>
    </location>
</feature>